<dbReference type="EMBL" id="FSRC01000001">
    <property type="protein sequence ID" value="SIN80434.1"/>
    <property type="molecule type" value="Genomic_DNA"/>
</dbReference>
<dbReference type="RefSeq" id="WP_074224619.1">
    <property type="nucleotide sequence ID" value="NZ_FSRC01000001.1"/>
</dbReference>
<dbReference type="GO" id="GO:0016740">
    <property type="term" value="F:transferase activity"/>
    <property type="evidence" value="ECO:0007669"/>
    <property type="project" value="UniProtKB-KW"/>
</dbReference>
<sequence>MKKPKVLIFGQSFNSNTGGGVTLSNLFHDWNKEDLAVIVTSHAINNINFSYCDNYFFIGNKENSWIFPFNFFQRNIPSGRIDVQQFSKKQEVVSQKPNIRSRIINQLFYPFLMWTGLFHVLSRIHLTDNLMDWVKEFNPDIVYIQVSTRDSLLFGKALAKELGIPVVLHQMDDWLHSISFGGLFSNYWKKTINQEFQELVDLSTLCMSISDLMGIEYYKRFGKKFVTYHNPVDLSFWNANQDEISLNDHAITVLYAGRTGFGIGTSLKSFAQAVEELNKEEGIGIEFYIQTVEPLSWIDDFEFTHYRGLVAYSKLPKLFRGADFLLLPCDFSQKSIEFLRYSMPTKAPEYMISGTPTILLAPKETAVYQYGSSQNWAFSIDNDAVPNIKEKLKEFLFNQELQYEYSSKALKLAMKNHDSQLIRNRFLNDFIKLLDINDLPNDKLVAQKIDF</sequence>
<protein>
    <submittedName>
        <fullName evidence="1">Glycosyltransferase involved in cell wall bisynthesis</fullName>
    </submittedName>
</protein>
<keyword evidence="1" id="KW-0808">Transferase</keyword>
<gene>
    <name evidence="1" type="ORF">SAMN05444394_1945</name>
</gene>
<dbReference type="STRING" id="226505.SAMN05444394_1945"/>
<dbReference type="Gene3D" id="3.40.50.2000">
    <property type="entry name" value="Glycogen Phosphorylase B"/>
    <property type="match status" value="2"/>
</dbReference>
<reference evidence="2" key="1">
    <citation type="submission" date="2016-11" db="EMBL/GenBank/DDBJ databases">
        <authorList>
            <person name="Varghese N."/>
            <person name="Submissions S."/>
        </authorList>
    </citation>
    <scope>NUCLEOTIDE SEQUENCE [LARGE SCALE GENOMIC DNA]</scope>
    <source>
        <strain evidence="2">DSM 15292</strain>
    </source>
</reference>
<name>A0A1N6EBN9_9BACT</name>
<proteinExistence type="predicted"/>
<dbReference type="AlphaFoldDB" id="A0A1N6EBN9"/>
<dbReference type="SUPFAM" id="SSF53756">
    <property type="entry name" value="UDP-Glycosyltransferase/glycogen phosphorylase"/>
    <property type="match status" value="1"/>
</dbReference>
<keyword evidence="2" id="KW-1185">Reference proteome</keyword>
<accession>A0A1N6EBN9</accession>
<dbReference type="Proteomes" id="UP000185221">
    <property type="component" value="Unassembled WGS sequence"/>
</dbReference>
<evidence type="ECO:0000313" key="1">
    <source>
        <dbReference type="EMBL" id="SIN80434.1"/>
    </source>
</evidence>
<dbReference type="OrthoDB" id="1100717at2"/>
<organism evidence="1 2">
    <name type="scientific">Algoriphagus halophilus</name>
    <dbReference type="NCBI Taxonomy" id="226505"/>
    <lineage>
        <taxon>Bacteria</taxon>
        <taxon>Pseudomonadati</taxon>
        <taxon>Bacteroidota</taxon>
        <taxon>Cytophagia</taxon>
        <taxon>Cytophagales</taxon>
        <taxon>Cyclobacteriaceae</taxon>
        <taxon>Algoriphagus</taxon>
    </lineage>
</organism>
<evidence type="ECO:0000313" key="2">
    <source>
        <dbReference type="Proteomes" id="UP000185221"/>
    </source>
</evidence>